<keyword evidence="13" id="KW-1185">Reference proteome</keyword>
<evidence type="ECO:0000256" key="4">
    <source>
        <dbReference type="ARBA" id="ARBA00018945"/>
    </source>
</evidence>
<dbReference type="SUPFAM" id="SSF48371">
    <property type="entry name" value="ARM repeat"/>
    <property type="match status" value="1"/>
</dbReference>
<dbReference type="Gene3D" id="1.25.10.10">
    <property type="entry name" value="Leucine-rich Repeat Variant"/>
    <property type="match status" value="2"/>
</dbReference>
<evidence type="ECO:0000256" key="3">
    <source>
        <dbReference type="ARBA" id="ARBA00008669"/>
    </source>
</evidence>
<dbReference type="Pfam" id="PF03378">
    <property type="entry name" value="CAS_CSE1"/>
    <property type="match status" value="1"/>
</dbReference>
<dbReference type="GO" id="GO:0005049">
    <property type="term" value="F:nuclear export signal receptor activity"/>
    <property type="evidence" value="ECO:0007669"/>
    <property type="project" value="TreeGrafter"/>
</dbReference>
<evidence type="ECO:0000256" key="5">
    <source>
        <dbReference type="ARBA" id="ARBA00022448"/>
    </source>
</evidence>
<evidence type="ECO:0000256" key="9">
    <source>
        <dbReference type="ARBA" id="ARBA00030693"/>
    </source>
</evidence>
<sequence length="915" mass="103914">MELSDANLQTLTEYLKKTLDPDPAIRRPAEKFLESVEGSQNYPLLLLTLLEKSQENVIKVCASVTFKNYIKRNWRIVEDEPNKICESDRIAIKANIVPLMLSSPEQIQKQLSDAISIIGREDFPQKWPDLLTEMVNRFQSGDFHVINGVLRTAHSLFKRYRHEFKSNELWTEIKLVLDAFALPLTNLFKATIELCSTHANDASALKVLFSSLILIAKLFYSLNFQDLPEFFEDNMETWMTNFHSLLTLDNKLLQTDLVSNAIQFLASVCERPHYKHLFEDQNTLTSICEKVIVPNMEFRAADEEAFEDNSEEYIRRDLEGSDIDTRRRAACDLVRGLCKFFEGPVTGIFSGYVNSMLQEYAKNPSVNWKHKDAAIYLVTSLASKAQTQKHGITQANELVNLTEFFVNHIQPDLKSASVNEFPVLKADGIKYIMIFRNQVPKEQLLVSIPLLINHLQAESIVVHTYAAHALERLFTMRGTNNTTLITAAEMAPFVEVLLTNLFKALTLPGSSENEYIMKAIMRSFSLLQESIIPYIPSVITQLTQKLLAVSKNPSKPHFNHYMFESICLSIRITCKANPDAVGSFEEALFMVFTEILQNDVQEFIPYVFQVMSLLLEMHKNEIPSSYMALFPHLLQPVLWERTGNIPPLVRLLQAYLERGANTIASAAADKIPGLLGVFQKLIASKANDHQGFYLLNSIIEHMPPESVDQYRKQIFILLFQRLQNSKTTKFIKSFLVFINLYCIKYGALALQEIFDSIQPKMFGMVLEKIIIPEIQKVSGQVEKKICAVGITKILTECPPMMDTEYTKLWTPLLQALIGLFELPEDDTIPDEEHFIDIEDTPGYQTAFSQLAFAGKKEHDPVGQMVNNPRIHLAQSLHKLSTACPGRVPSMLSTSLNAEALQYLQGYLQAASVTLL</sequence>
<dbReference type="InterPro" id="IPR001494">
    <property type="entry name" value="Importin-beta_N"/>
</dbReference>
<keyword evidence="7" id="KW-0653">Protein transport</keyword>
<dbReference type="InterPro" id="IPR011989">
    <property type="entry name" value="ARM-like"/>
</dbReference>
<name>A0A8C0B6K5_9AVES</name>
<comment type="subcellular location">
    <subcellularLocation>
        <location evidence="2">Cytoplasm</location>
    </subcellularLocation>
    <subcellularLocation>
        <location evidence="1">Nucleus</location>
    </subcellularLocation>
</comment>
<comment type="similarity">
    <text evidence="3">Belongs to the XPO2/CSE1 family.</text>
</comment>
<dbReference type="PROSITE" id="PS50166">
    <property type="entry name" value="IMPORTIN_B_NT"/>
    <property type="match status" value="1"/>
</dbReference>
<dbReference type="InterPro" id="IPR016024">
    <property type="entry name" value="ARM-type_fold"/>
</dbReference>
<dbReference type="Ensembl" id="ENSBJAT00000012925.1">
    <property type="protein sequence ID" value="ENSBJAP00000012579.1"/>
    <property type="gene ID" value="ENSBJAG00000008396.1"/>
</dbReference>
<dbReference type="PANTHER" id="PTHR10997:SF8">
    <property type="entry name" value="EXPORTIN-2"/>
    <property type="match status" value="1"/>
</dbReference>
<dbReference type="Proteomes" id="UP000694555">
    <property type="component" value="Unplaced"/>
</dbReference>
<evidence type="ECO:0000313" key="13">
    <source>
        <dbReference type="Proteomes" id="UP000694555"/>
    </source>
</evidence>
<reference evidence="12" key="2">
    <citation type="submission" date="2025-09" db="UniProtKB">
        <authorList>
            <consortium name="Ensembl"/>
        </authorList>
    </citation>
    <scope>IDENTIFICATION</scope>
</reference>
<keyword evidence="6" id="KW-0963">Cytoplasm</keyword>
<reference evidence="12" key="1">
    <citation type="submission" date="2025-08" db="UniProtKB">
        <authorList>
            <consortium name="Ensembl"/>
        </authorList>
    </citation>
    <scope>IDENTIFICATION</scope>
</reference>
<protein>
    <recommendedName>
        <fullName evidence="4">Exportin-2</fullName>
    </recommendedName>
    <alternativeName>
        <fullName evidence="10">Chromosome segregation 1-like protein</fullName>
    </alternativeName>
    <alternativeName>
        <fullName evidence="9">Importin-alpha re-exporter</fullName>
    </alternativeName>
</protein>
<proteinExistence type="inferred from homology"/>
<dbReference type="GO" id="GO:0006606">
    <property type="term" value="P:protein import into nucleus"/>
    <property type="evidence" value="ECO:0007669"/>
    <property type="project" value="TreeGrafter"/>
</dbReference>
<keyword evidence="5" id="KW-0813">Transport</keyword>
<keyword evidence="8" id="KW-0539">Nucleus</keyword>
<feature type="domain" description="Importin N-terminal" evidence="11">
    <location>
        <begin position="29"/>
        <end position="102"/>
    </location>
</feature>
<dbReference type="SMART" id="SM00913">
    <property type="entry name" value="IBN_N"/>
    <property type="match status" value="1"/>
</dbReference>
<evidence type="ECO:0000259" key="11">
    <source>
        <dbReference type="PROSITE" id="PS50166"/>
    </source>
</evidence>
<dbReference type="InterPro" id="IPR005043">
    <property type="entry name" value="XPO2_C"/>
</dbReference>
<dbReference type="GO" id="GO:0005635">
    <property type="term" value="C:nuclear envelope"/>
    <property type="evidence" value="ECO:0007669"/>
    <property type="project" value="TreeGrafter"/>
</dbReference>
<evidence type="ECO:0000256" key="6">
    <source>
        <dbReference type="ARBA" id="ARBA00022490"/>
    </source>
</evidence>
<evidence type="ECO:0000313" key="12">
    <source>
        <dbReference type="Ensembl" id="ENSBJAP00000012579.1"/>
    </source>
</evidence>
<dbReference type="Pfam" id="PF03810">
    <property type="entry name" value="IBN_N"/>
    <property type="match status" value="1"/>
</dbReference>
<dbReference type="InterPro" id="IPR013713">
    <property type="entry name" value="XPO2_central"/>
</dbReference>
<dbReference type="PANTHER" id="PTHR10997">
    <property type="entry name" value="IMPORTIN-7, 8, 11"/>
    <property type="match status" value="1"/>
</dbReference>
<evidence type="ECO:0000256" key="2">
    <source>
        <dbReference type="ARBA" id="ARBA00004496"/>
    </source>
</evidence>
<dbReference type="GO" id="GO:0005829">
    <property type="term" value="C:cytosol"/>
    <property type="evidence" value="ECO:0007669"/>
    <property type="project" value="TreeGrafter"/>
</dbReference>
<dbReference type="AlphaFoldDB" id="A0A8C0B6K5"/>
<evidence type="ECO:0000256" key="10">
    <source>
        <dbReference type="ARBA" id="ARBA00032265"/>
    </source>
</evidence>
<evidence type="ECO:0000256" key="8">
    <source>
        <dbReference type="ARBA" id="ARBA00023242"/>
    </source>
</evidence>
<evidence type="ECO:0000256" key="7">
    <source>
        <dbReference type="ARBA" id="ARBA00022927"/>
    </source>
</evidence>
<dbReference type="GO" id="GO:0031267">
    <property type="term" value="F:small GTPase binding"/>
    <property type="evidence" value="ECO:0007669"/>
    <property type="project" value="InterPro"/>
</dbReference>
<evidence type="ECO:0000256" key="1">
    <source>
        <dbReference type="ARBA" id="ARBA00004123"/>
    </source>
</evidence>
<dbReference type="Pfam" id="PF08506">
    <property type="entry name" value="Cse1"/>
    <property type="match status" value="2"/>
</dbReference>
<organism evidence="12 13">
    <name type="scientific">Buteo japonicus</name>
    <dbReference type="NCBI Taxonomy" id="224669"/>
    <lineage>
        <taxon>Eukaryota</taxon>
        <taxon>Metazoa</taxon>
        <taxon>Chordata</taxon>
        <taxon>Craniata</taxon>
        <taxon>Vertebrata</taxon>
        <taxon>Euteleostomi</taxon>
        <taxon>Archelosauria</taxon>
        <taxon>Archosauria</taxon>
        <taxon>Dinosauria</taxon>
        <taxon>Saurischia</taxon>
        <taxon>Theropoda</taxon>
        <taxon>Coelurosauria</taxon>
        <taxon>Aves</taxon>
        <taxon>Neognathae</taxon>
        <taxon>Neoaves</taxon>
        <taxon>Telluraves</taxon>
        <taxon>Accipitrimorphae</taxon>
        <taxon>Accipitriformes</taxon>
        <taxon>Accipitridae</taxon>
        <taxon>Accipitrinae</taxon>
        <taxon>Buteo</taxon>
    </lineage>
</organism>
<accession>A0A8C0B6K5</accession>
<dbReference type="GO" id="GO:0006611">
    <property type="term" value="P:protein export from nucleus"/>
    <property type="evidence" value="ECO:0007669"/>
    <property type="project" value="TreeGrafter"/>
</dbReference>